<dbReference type="Gene3D" id="3.90.470.20">
    <property type="entry name" value="4'-phosphopantetheinyl transferase domain"/>
    <property type="match status" value="2"/>
</dbReference>
<organism evidence="4 5">
    <name type="scientific">Chryseobacterium nematophagum</name>
    <dbReference type="NCBI Taxonomy" id="2305228"/>
    <lineage>
        <taxon>Bacteria</taxon>
        <taxon>Pseudomonadati</taxon>
        <taxon>Bacteroidota</taxon>
        <taxon>Flavobacteriia</taxon>
        <taxon>Flavobacteriales</taxon>
        <taxon>Weeksellaceae</taxon>
        <taxon>Chryseobacterium group</taxon>
        <taxon>Chryseobacterium</taxon>
    </lineage>
</organism>
<feature type="domain" description="4'-phosphopantetheinyl transferase" evidence="3">
    <location>
        <begin position="127"/>
        <end position="194"/>
    </location>
</feature>
<dbReference type="PANTHER" id="PTHR12215">
    <property type="entry name" value="PHOSPHOPANTETHEINE TRANSFERASE"/>
    <property type="match status" value="1"/>
</dbReference>
<protein>
    <recommendedName>
        <fullName evidence="3">4'-phosphopantetheinyl transferase domain-containing protein</fullName>
    </recommendedName>
</protein>
<dbReference type="GO" id="GO:0005829">
    <property type="term" value="C:cytosol"/>
    <property type="evidence" value="ECO:0007669"/>
    <property type="project" value="TreeGrafter"/>
</dbReference>
<name>A0A3M7TJ16_9FLAO</name>
<dbReference type="GO" id="GO:0008897">
    <property type="term" value="F:holo-[acyl-carrier-protein] synthase activity"/>
    <property type="evidence" value="ECO:0007669"/>
    <property type="project" value="InterPro"/>
</dbReference>
<comment type="similarity">
    <text evidence="1">Belongs to the P-Pant transferase superfamily. Gsp/Sfp/HetI/AcpT family.</text>
</comment>
<accession>A0A3M7TJ16</accession>
<sequence length="258" mass="30336">MYLVTILSLRYKGKAITINIFFSDMTLIYWTDFSESDFDLFFSICHHRLTPEIFKKQMMYKKRESALCFLLGRLLLWYGMKDFLGDNKRLTIRFKNNQKPYFENGPFFNISHSGSHVACAINNDFNIGMDLEKIEPISYTEFYEYFTASEQEYIAHSASPISTFYKLWTKKEAFIKADGRGLEIPLNSFNTLENTLYFNSQYFILKELNFSSGYFGHFALMDGRSFSDNSSDYISHFIPVEELLRKLEAFPFLLSDLN</sequence>
<evidence type="ECO:0000313" key="5">
    <source>
        <dbReference type="Proteomes" id="UP000278775"/>
    </source>
</evidence>
<comment type="caution">
    <text evidence="4">The sequence shown here is derived from an EMBL/GenBank/DDBJ whole genome shotgun (WGS) entry which is preliminary data.</text>
</comment>
<dbReference type="InterPro" id="IPR037143">
    <property type="entry name" value="4-PPantetheinyl_Trfase_dom_sf"/>
</dbReference>
<dbReference type="InterPro" id="IPR008278">
    <property type="entry name" value="4-PPantetheinyl_Trfase_dom"/>
</dbReference>
<dbReference type="Proteomes" id="UP000278775">
    <property type="component" value="Unassembled WGS sequence"/>
</dbReference>
<evidence type="ECO:0000256" key="2">
    <source>
        <dbReference type="ARBA" id="ARBA00022679"/>
    </source>
</evidence>
<dbReference type="GO" id="GO:0000287">
    <property type="term" value="F:magnesium ion binding"/>
    <property type="evidence" value="ECO:0007669"/>
    <property type="project" value="InterPro"/>
</dbReference>
<dbReference type="AlphaFoldDB" id="A0A3M7TJ16"/>
<reference evidence="4 5" key="1">
    <citation type="submission" date="2018-08" db="EMBL/GenBank/DDBJ databases">
        <title>Chryseobacterium nematophagum: a novel matrix digesting pathogen of nematodes.</title>
        <authorList>
            <person name="Page A."/>
            <person name="Roberts M."/>
            <person name="Felix M.-A."/>
            <person name="Weir W."/>
        </authorList>
    </citation>
    <scope>NUCLEOTIDE SEQUENCE [LARGE SCALE GENOMIC DNA]</scope>
    <source>
        <strain evidence="4 5">JUb129</strain>
    </source>
</reference>
<dbReference type="SUPFAM" id="SSF56214">
    <property type="entry name" value="4'-phosphopantetheinyl transferase"/>
    <property type="match status" value="2"/>
</dbReference>
<keyword evidence="2" id="KW-0808">Transferase</keyword>
<gene>
    <name evidence="4" type="ORF">D1631_17350</name>
</gene>
<dbReference type="Pfam" id="PF01648">
    <property type="entry name" value="ACPS"/>
    <property type="match status" value="1"/>
</dbReference>
<dbReference type="PANTHER" id="PTHR12215:SF10">
    <property type="entry name" value="L-AMINOADIPATE-SEMIALDEHYDE DEHYDROGENASE-PHOSPHOPANTETHEINYL TRANSFERASE"/>
    <property type="match status" value="1"/>
</dbReference>
<dbReference type="InterPro" id="IPR050559">
    <property type="entry name" value="P-Pant_transferase_sf"/>
</dbReference>
<dbReference type="OrthoDB" id="9808281at2"/>
<dbReference type="GO" id="GO:0019878">
    <property type="term" value="P:lysine biosynthetic process via aminoadipic acid"/>
    <property type="evidence" value="ECO:0007669"/>
    <property type="project" value="TreeGrafter"/>
</dbReference>
<evidence type="ECO:0000259" key="3">
    <source>
        <dbReference type="Pfam" id="PF01648"/>
    </source>
</evidence>
<dbReference type="RefSeq" id="WP_122637500.1">
    <property type="nucleotide sequence ID" value="NZ_QWIU01000002.1"/>
</dbReference>
<dbReference type="EMBL" id="QWIU01000002">
    <property type="protein sequence ID" value="RNA63553.1"/>
    <property type="molecule type" value="Genomic_DNA"/>
</dbReference>
<evidence type="ECO:0000313" key="4">
    <source>
        <dbReference type="EMBL" id="RNA63553.1"/>
    </source>
</evidence>
<evidence type="ECO:0000256" key="1">
    <source>
        <dbReference type="ARBA" id="ARBA00010990"/>
    </source>
</evidence>
<proteinExistence type="inferred from homology"/>